<accession>A0A3B0WTR4</accession>
<evidence type="ECO:0000313" key="2">
    <source>
        <dbReference type="EMBL" id="VAW59385.1"/>
    </source>
</evidence>
<name>A0A3B0WTR4_9ZZZZ</name>
<dbReference type="AlphaFoldDB" id="A0A3B0WTR4"/>
<reference evidence="2" key="1">
    <citation type="submission" date="2018-06" db="EMBL/GenBank/DDBJ databases">
        <authorList>
            <person name="Zhirakovskaya E."/>
        </authorList>
    </citation>
    <scope>NUCLEOTIDE SEQUENCE</scope>
</reference>
<dbReference type="EMBL" id="UOFH01000075">
    <property type="protein sequence ID" value="VAW59385.1"/>
    <property type="molecule type" value="Genomic_DNA"/>
</dbReference>
<dbReference type="InterPro" id="IPR003646">
    <property type="entry name" value="SH3-like_bac-type"/>
</dbReference>
<organism evidence="2">
    <name type="scientific">hydrothermal vent metagenome</name>
    <dbReference type="NCBI Taxonomy" id="652676"/>
    <lineage>
        <taxon>unclassified sequences</taxon>
        <taxon>metagenomes</taxon>
        <taxon>ecological metagenomes</taxon>
    </lineage>
</organism>
<evidence type="ECO:0000259" key="1">
    <source>
        <dbReference type="Pfam" id="PF08239"/>
    </source>
</evidence>
<feature type="domain" description="SH3b" evidence="1">
    <location>
        <begin position="34"/>
        <end position="91"/>
    </location>
</feature>
<gene>
    <name evidence="2" type="ORF">MNBD_GAMMA08-986</name>
</gene>
<proteinExistence type="predicted"/>
<protein>
    <recommendedName>
        <fullName evidence="1">SH3b domain-containing protein</fullName>
    </recommendedName>
</protein>
<dbReference type="Gene3D" id="2.30.30.40">
    <property type="entry name" value="SH3 Domains"/>
    <property type="match status" value="1"/>
</dbReference>
<sequence>MNYLNIALKFFVLLLISYNLNASNYRVVDVHSNDSLNVRSNAAYKSDVVGALKYDAENIILTGEKIQKGKSLWVEIKYKDITGWVNSRYLSEQVVPTKSGTNVFIKNLNCNGSEPDWVLKFDVHKNIIEFESLSFSKQMFLSQSVKASKNNTNKWFVTAKAIKGKEKLNISIIETNQCSDDMSDFVYRYSMIINTIDNGVYSGCCNRKANQ</sequence>
<dbReference type="Pfam" id="PF08239">
    <property type="entry name" value="SH3_3"/>
    <property type="match status" value="1"/>
</dbReference>